<keyword evidence="5" id="KW-1185">Reference proteome</keyword>
<feature type="compositionally biased region" description="Low complexity" evidence="1">
    <location>
        <begin position="370"/>
        <end position="387"/>
    </location>
</feature>
<feature type="compositionally biased region" description="Polar residues" evidence="1">
    <location>
        <begin position="126"/>
        <end position="137"/>
    </location>
</feature>
<feature type="region of interest" description="Disordered" evidence="1">
    <location>
        <begin position="92"/>
        <end position="142"/>
    </location>
</feature>
<dbReference type="AlphaFoldDB" id="A0A6H5GU89"/>
<dbReference type="EMBL" id="CADCXU010019943">
    <property type="protein sequence ID" value="CAB0008013.1"/>
    <property type="molecule type" value="Genomic_DNA"/>
</dbReference>
<evidence type="ECO:0000256" key="1">
    <source>
        <dbReference type="SAM" id="MobiDB-lite"/>
    </source>
</evidence>
<name>A0A6H5GU89_9HEMI</name>
<organism evidence="3 5">
    <name type="scientific">Nesidiocoris tenuis</name>
    <dbReference type="NCBI Taxonomy" id="355587"/>
    <lineage>
        <taxon>Eukaryota</taxon>
        <taxon>Metazoa</taxon>
        <taxon>Ecdysozoa</taxon>
        <taxon>Arthropoda</taxon>
        <taxon>Hexapoda</taxon>
        <taxon>Insecta</taxon>
        <taxon>Pterygota</taxon>
        <taxon>Neoptera</taxon>
        <taxon>Paraneoptera</taxon>
        <taxon>Hemiptera</taxon>
        <taxon>Heteroptera</taxon>
        <taxon>Panheteroptera</taxon>
        <taxon>Cimicomorpha</taxon>
        <taxon>Miridae</taxon>
        <taxon>Dicyphina</taxon>
        <taxon>Nesidiocoris</taxon>
    </lineage>
</organism>
<evidence type="ECO:0000259" key="2">
    <source>
        <dbReference type="Pfam" id="PF16012"/>
    </source>
</evidence>
<evidence type="ECO:0000313" key="3">
    <source>
        <dbReference type="EMBL" id="CAB0008005.1"/>
    </source>
</evidence>
<sequence>MDPTAPAQLIGPQGPGAELLPGKGQLETTQSLLPTVHTSGADDALLSDGRDVPGGGGTSDTDVQRPRLGGAAKRRLRYLRKHGVGGEEARKLALLPVASQPTHYKRGHSSSGSTPDQRAAKRPRHQGSSGQTGSRFSSGHRPVSYSAAVGSVRLGIVNDDFPEMHWTDEQLNVVRMALARWIISNPADAHPLSFLGLVFRRGWLLLTCEDAATAAAVRAEDPRLRPWEGARLRVLAEADFPRTRFAAGYFPFSSQLSTEEMMSSVIGQNREEDLRTREWRVVQRSNLDDTAVVTLAMDDSAADGLVRAGGTIRYLFGRVTIKQRRSGGAPASGGRSDGGCGMEVEAQQPTEGSESAKDSSLPPDRPQVRAALGPSSSAATGATSGLPRPGGGGVLALVLRPSRRSRERAVDRRRLGLRGTAPAANLHTAKAASAVLAKKSRFRHLGSGLLQPEALQRVATKNILAFLKEVGVFEVFFQ</sequence>
<protein>
    <recommendedName>
        <fullName evidence="2">DUF4780 domain-containing protein</fullName>
    </recommendedName>
</protein>
<dbReference type="OrthoDB" id="6767813at2759"/>
<dbReference type="EMBL" id="CADCXU010019942">
    <property type="protein sequence ID" value="CAB0008005.1"/>
    <property type="molecule type" value="Genomic_DNA"/>
</dbReference>
<accession>A0A6H5GU89</accession>
<evidence type="ECO:0000313" key="5">
    <source>
        <dbReference type="Proteomes" id="UP000479000"/>
    </source>
</evidence>
<evidence type="ECO:0000313" key="4">
    <source>
        <dbReference type="EMBL" id="CAB0008013.1"/>
    </source>
</evidence>
<dbReference type="Proteomes" id="UP000479000">
    <property type="component" value="Unassembled WGS sequence"/>
</dbReference>
<gene>
    <name evidence="3" type="ORF">NTEN_LOCUS13251</name>
    <name evidence="4" type="ORF">NTEN_LOCUS13259</name>
</gene>
<proteinExistence type="predicted"/>
<dbReference type="Pfam" id="PF16012">
    <property type="entry name" value="DUF4780"/>
    <property type="match status" value="1"/>
</dbReference>
<feature type="region of interest" description="Disordered" evidence="1">
    <location>
        <begin position="39"/>
        <end position="74"/>
    </location>
</feature>
<dbReference type="InterPro" id="IPR031961">
    <property type="entry name" value="DUF4780"/>
</dbReference>
<feature type="domain" description="DUF4780" evidence="2">
    <location>
        <begin position="149"/>
        <end position="321"/>
    </location>
</feature>
<reference evidence="3 5" key="1">
    <citation type="submission" date="2020-02" db="EMBL/GenBank/DDBJ databases">
        <authorList>
            <person name="Ferguson B K."/>
        </authorList>
    </citation>
    <scope>NUCLEOTIDE SEQUENCE [LARGE SCALE GENOMIC DNA]</scope>
</reference>
<feature type="region of interest" description="Disordered" evidence="1">
    <location>
        <begin position="325"/>
        <end position="394"/>
    </location>
</feature>
<feature type="region of interest" description="Disordered" evidence="1">
    <location>
        <begin position="1"/>
        <end position="22"/>
    </location>
</feature>